<name>A0A915HM39_ROMCU</name>
<dbReference type="WBParaSite" id="nRc.2.0.1.t02596-RA">
    <property type="protein sequence ID" value="nRc.2.0.1.t02596-RA"/>
    <property type="gene ID" value="nRc.2.0.1.g02596"/>
</dbReference>
<evidence type="ECO:0000313" key="2">
    <source>
        <dbReference type="WBParaSite" id="nRc.2.0.1.t02596-RA"/>
    </source>
</evidence>
<dbReference type="AlphaFoldDB" id="A0A915HM39"/>
<reference evidence="2" key="1">
    <citation type="submission" date="2022-11" db="UniProtKB">
        <authorList>
            <consortium name="WormBaseParasite"/>
        </authorList>
    </citation>
    <scope>IDENTIFICATION</scope>
</reference>
<accession>A0A915HM39</accession>
<organism evidence="1 2">
    <name type="scientific">Romanomermis culicivorax</name>
    <name type="common">Nematode worm</name>
    <dbReference type="NCBI Taxonomy" id="13658"/>
    <lineage>
        <taxon>Eukaryota</taxon>
        <taxon>Metazoa</taxon>
        <taxon>Ecdysozoa</taxon>
        <taxon>Nematoda</taxon>
        <taxon>Enoplea</taxon>
        <taxon>Dorylaimia</taxon>
        <taxon>Mermithida</taxon>
        <taxon>Mermithoidea</taxon>
        <taxon>Mermithidae</taxon>
        <taxon>Romanomermis</taxon>
    </lineage>
</organism>
<sequence>MCPRPTGNKEFKNINSDLSDAANIDPILEDIREKKKMLHHMKVQIMKPKGMAVLPPPHWDL</sequence>
<protein>
    <submittedName>
        <fullName evidence="2">Uncharacterized protein</fullName>
    </submittedName>
</protein>
<dbReference type="Proteomes" id="UP000887565">
    <property type="component" value="Unplaced"/>
</dbReference>
<keyword evidence="1" id="KW-1185">Reference proteome</keyword>
<evidence type="ECO:0000313" key="1">
    <source>
        <dbReference type="Proteomes" id="UP000887565"/>
    </source>
</evidence>
<proteinExistence type="predicted"/>